<dbReference type="InterPro" id="IPR009057">
    <property type="entry name" value="Homeodomain-like_sf"/>
</dbReference>
<dbReference type="EMBL" id="ML994644">
    <property type="protein sequence ID" value="KAF2183039.1"/>
    <property type="molecule type" value="Genomic_DNA"/>
</dbReference>
<dbReference type="Gene3D" id="1.10.10.60">
    <property type="entry name" value="Homeodomain-like"/>
    <property type="match status" value="1"/>
</dbReference>
<evidence type="ECO:0000313" key="3">
    <source>
        <dbReference type="Proteomes" id="UP000800200"/>
    </source>
</evidence>
<evidence type="ECO:0000313" key="2">
    <source>
        <dbReference type="EMBL" id="KAF2183039.1"/>
    </source>
</evidence>
<dbReference type="SUPFAM" id="SSF46689">
    <property type="entry name" value="Homeodomain-like"/>
    <property type="match status" value="1"/>
</dbReference>
<dbReference type="AlphaFoldDB" id="A0A6A6DXQ1"/>
<dbReference type="Pfam" id="PF18107">
    <property type="entry name" value="HTH_ABP1_N"/>
    <property type="match status" value="1"/>
</dbReference>
<feature type="domain" description="ARS-binding protein 1 N-terminal" evidence="1">
    <location>
        <begin position="4"/>
        <end position="61"/>
    </location>
</feature>
<evidence type="ECO:0000259" key="1">
    <source>
        <dbReference type="Pfam" id="PF18107"/>
    </source>
</evidence>
<feature type="non-terminal residue" evidence="2">
    <location>
        <position position="174"/>
    </location>
</feature>
<gene>
    <name evidence="2" type="ORF">K469DRAFT_711000</name>
</gene>
<proteinExistence type="predicted"/>
<dbReference type="OrthoDB" id="3786717at2759"/>
<protein>
    <recommendedName>
        <fullName evidence="1">ARS-binding protein 1 N-terminal domain-containing protein</fullName>
    </recommendedName>
</protein>
<organism evidence="2 3">
    <name type="scientific">Zopfia rhizophila CBS 207.26</name>
    <dbReference type="NCBI Taxonomy" id="1314779"/>
    <lineage>
        <taxon>Eukaryota</taxon>
        <taxon>Fungi</taxon>
        <taxon>Dikarya</taxon>
        <taxon>Ascomycota</taxon>
        <taxon>Pezizomycotina</taxon>
        <taxon>Dothideomycetes</taxon>
        <taxon>Dothideomycetes incertae sedis</taxon>
        <taxon>Zopfiaceae</taxon>
        <taxon>Zopfia</taxon>
    </lineage>
</organism>
<name>A0A6A6DXQ1_9PEZI</name>
<sequence>MPPKAISDVERQALRAYYFSQKPQPKQKDIIAWFEQQYGRKLGQATISNSLKDCYKHLDNAPAASSISFRQRSGKWELLEKILFSWQQQFEARGQLVSACLSLWLLTLRWLLYSRPACFSSHPTCTIWTKLAAPEDDDPEPTPSLEEALKALTIVQHFVEHQKDASIEDTTLLH</sequence>
<reference evidence="2" key="1">
    <citation type="journal article" date="2020" name="Stud. Mycol.">
        <title>101 Dothideomycetes genomes: a test case for predicting lifestyles and emergence of pathogens.</title>
        <authorList>
            <person name="Haridas S."/>
            <person name="Albert R."/>
            <person name="Binder M."/>
            <person name="Bloem J."/>
            <person name="Labutti K."/>
            <person name="Salamov A."/>
            <person name="Andreopoulos B."/>
            <person name="Baker S."/>
            <person name="Barry K."/>
            <person name="Bills G."/>
            <person name="Bluhm B."/>
            <person name="Cannon C."/>
            <person name="Castanera R."/>
            <person name="Culley D."/>
            <person name="Daum C."/>
            <person name="Ezra D."/>
            <person name="Gonzalez J."/>
            <person name="Henrissat B."/>
            <person name="Kuo A."/>
            <person name="Liang C."/>
            <person name="Lipzen A."/>
            <person name="Lutzoni F."/>
            <person name="Magnuson J."/>
            <person name="Mondo S."/>
            <person name="Nolan M."/>
            <person name="Ohm R."/>
            <person name="Pangilinan J."/>
            <person name="Park H.-J."/>
            <person name="Ramirez L."/>
            <person name="Alfaro M."/>
            <person name="Sun H."/>
            <person name="Tritt A."/>
            <person name="Yoshinaga Y."/>
            <person name="Zwiers L.-H."/>
            <person name="Turgeon B."/>
            <person name="Goodwin S."/>
            <person name="Spatafora J."/>
            <person name="Crous P."/>
            <person name="Grigoriev I."/>
        </authorList>
    </citation>
    <scope>NUCLEOTIDE SEQUENCE</scope>
    <source>
        <strain evidence="2">CBS 207.26</strain>
    </source>
</reference>
<accession>A0A6A6DXQ1</accession>
<keyword evidence="3" id="KW-1185">Reference proteome</keyword>
<dbReference type="Proteomes" id="UP000800200">
    <property type="component" value="Unassembled WGS sequence"/>
</dbReference>
<dbReference type="InterPro" id="IPR041188">
    <property type="entry name" value="HTH_ABP1_N"/>
</dbReference>